<proteinExistence type="predicted"/>
<dbReference type="PANTHER" id="PTHR28180:SF2">
    <property type="entry name" value="PEROXISOMAL PROTEIN 2"/>
    <property type="match status" value="1"/>
</dbReference>
<gene>
    <name evidence="1" type="ORF">SEPCBS57363_001824</name>
</gene>
<accession>A0ABP0DCF0</accession>
<dbReference type="SUPFAM" id="SSF69118">
    <property type="entry name" value="AhpD-like"/>
    <property type="match status" value="1"/>
</dbReference>
<evidence type="ECO:0000313" key="2">
    <source>
        <dbReference type="Proteomes" id="UP001642501"/>
    </source>
</evidence>
<organism evidence="1 2">
    <name type="scientific">Sporothrix epigloea</name>
    <dbReference type="NCBI Taxonomy" id="1892477"/>
    <lineage>
        <taxon>Eukaryota</taxon>
        <taxon>Fungi</taxon>
        <taxon>Dikarya</taxon>
        <taxon>Ascomycota</taxon>
        <taxon>Pezizomycotina</taxon>
        <taxon>Sordariomycetes</taxon>
        <taxon>Sordariomycetidae</taxon>
        <taxon>Ophiostomatales</taxon>
        <taxon>Ophiostomataceae</taxon>
        <taxon>Sporothrix</taxon>
    </lineage>
</organism>
<dbReference type="EMBL" id="CAWUOM010000020">
    <property type="protein sequence ID" value="CAK7265896.1"/>
    <property type="molecule type" value="Genomic_DNA"/>
</dbReference>
<dbReference type="PANTHER" id="PTHR28180">
    <property type="entry name" value="CONSERVED MITOCHONDRIAL PROTEIN-RELATED"/>
    <property type="match status" value="1"/>
</dbReference>
<dbReference type="Gene3D" id="1.20.1290.10">
    <property type="entry name" value="AhpD-like"/>
    <property type="match status" value="1"/>
</dbReference>
<reference evidence="1 2" key="1">
    <citation type="submission" date="2024-01" db="EMBL/GenBank/DDBJ databases">
        <authorList>
            <person name="Allen C."/>
            <person name="Tagirdzhanova G."/>
        </authorList>
    </citation>
    <scope>NUCLEOTIDE SEQUENCE [LARGE SCALE GENOMIC DNA]</scope>
    <source>
        <strain evidence="1 2">CBS 573.63</strain>
    </source>
</reference>
<evidence type="ECO:0000313" key="1">
    <source>
        <dbReference type="EMBL" id="CAK7265896.1"/>
    </source>
</evidence>
<dbReference type="InterPro" id="IPR052999">
    <property type="entry name" value="PTS1_Protein"/>
</dbReference>
<protein>
    <submittedName>
        <fullName evidence="1">Uncharacterized protein</fullName>
    </submittedName>
</protein>
<keyword evidence="2" id="KW-1185">Reference proteome</keyword>
<comment type="caution">
    <text evidence="1">The sequence shown here is derived from an EMBL/GenBank/DDBJ whole genome shotgun (WGS) entry which is preliminary data.</text>
</comment>
<dbReference type="InterPro" id="IPR029032">
    <property type="entry name" value="AhpD-like"/>
</dbReference>
<sequence>MSKLSASLKSLINAPFARPGPAPAAPHIAEVYRSIALDAAKHGVGSQPWLTFLTAATITLNAPDALCVLYQVATDESTPRPRPPLAPVATAELIREVGLKCIGFNGIPRTINVLGSFRANGIPPTVAAQLATKPTRVPTADNLAETTARGLHLWRSIYAGVDAKLLDKLAESHPDLPVHILHSHYGPLFSDPPNHAAGGLATVSRALTSLVAIACLRAQTGVAPQLVSHILGLRKEIADGTWLPAGADAAEAEKHGVLGVKWLATDVGTEWLLHSIDKVATALGGSNFARHDPASSNAKL</sequence>
<name>A0ABP0DCF0_9PEZI</name>
<dbReference type="Proteomes" id="UP001642501">
    <property type="component" value="Unassembled WGS sequence"/>
</dbReference>